<accession>A0A5C6RPW3</accession>
<name>A0A5C6RPW3_9FLAO</name>
<keyword evidence="3" id="KW-1185">Reference proteome</keyword>
<dbReference type="AlphaFoldDB" id="A0A5C6RPW3"/>
<dbReference type="RefSeq" id="WP_147101993.1">
    <property type="nucleotide sequence ID" value="NZ_VOOS01000006.1"/>
</dbReference>
<proteinExistence type="predicted"/>
<evidence type="ECO:0008006" key="4">
    <source>
        <dbReference type="Google" id="ProtNLM"/>
    </source>
</evidence>
<gene>
    <name evidence="2" type="ORF">FRY74_12190</name>
</gene>
<evidence type="ECO:0000256" key="1">
    <source>
        <dbReference type="SAM" id="SignalP"/>
    </source>
</evidence>
<feature type="signal peptide" evidence="1">
    <location>
        <begin position="1"/>
        <end position="28"/>
    </location>
</feature>
<organism evidence="2 3">
    <name type="scientific">Vicingus serpentipes</name>
    <dbReference type="NCBI Taxonomy" id="1926625"/>
    <lineage>
        <taxon>Bacteria</taxon>
        <taxon>Pseudomonadati</taxon>
        <taxon>Bacteroidota</taxon>
        <taxon>Flavobacteriia</taxon>
        <taxon>Flavobacteriales</taxon>
        <taxon>Vicingaceae</taxon>
        <taxon>Vicingus</taxon>
    </lineage>
</organism>
<protein>
    <recommendedName>
        <fullName evidence="4">DUF4136 domain-containing protein</fullName>
    </recommendedName>
</protein>
<evidence type="ECO:0000313" key="3">
    <source>
        <dbReference type="Proteomes" id="UP000321721"/>
    </source>
</evidence>
<keyword evidence="1" id="KW-0732">Signal</keyword>
<evidence type="ECO:0000313" key="2">
    <source>
        <dbReference type="EMBL" id="TXB64005.1"/>
    </source>
</evidence>
<sequence length="151" mass="17401">MNNFNLFHKKTVQLFSSVALIIVFNACASLPEAAPIVKRYCVGQGGGFTGDYTEFSFSDDGKVYKRDFVYDRDVYYKDLAPADLEYFVNQITELGLEYEEINQPGNISKYIEIREKESSKNKITWGAPNFNPPEPIEKLFKELYKKLSERP</sequence>
<comment type="caution">
    <text evidence="2">The sequence shown here is derived from an EMBL/GenBank/DDBJ whole genome shotgun (WGS) entry which is preliminary data.</text>
</comment>
<dbReference type="EMBL" id="VOOS01000006">
    <property type="protein sequence ID" value="TXB64005.1"/>
    <property type="molecule type" value="Genomic_DNA"/>
</dbReference>
<dbReference type="Proteomes" id="UP000321721">
    <property type="component" value="Unassembled WGS sequence"/>
</dbReference>
<feature type="chain" id="PRO_5023060964" description="DUF4136 domain-containing protein" evidence="1">
    <location>
        <begin position="29"/>
        <end position="151"/>
    </location>
</feature>
<reference evidence="2 3" key="1">
    <citation type="submission" date="2019-08" db="EMBL/GenBank/DDBJ databases">
        <title>Genome of Vicingus serpentipes NCIMB 15042.</title>
        <authorList>
            <person name="Bowman J.P."/>
        </authorList>
    </citation>
    <scope>NUCLEOTIDE SEQUENCE [LARGE SCALE GENOMIC DNA]</scope>
    <source>
        <strain evidence="2 3">NCIMB 15042</strain>
    </source>
</reference>